<reference evidence="1 2" key="1">
    <citation type="journal article" date="2015" name="Sci. Rep.">
        <title>Genome of the facultative scuticociliatosis pathogen Pseudocohnilembus persalinus provides insight into its virulence through horizontal gene transfer.</title>
        <authorList>
            <person name="Xiong J."/>
            <person name="Wang G."/>
            <person name="Cheng J."/>
            <person name="Tian M."/>
            <person name="Pan X."/>
            <person name="Warren A."/>
            <person name="Jiang C."/>
            <person name="Yuan D."/>
            <person name="Miao W."/>
        </authorList>
    </citation>
    <scope>NUCLEOTIDE SEQUENCE [LARGE SCALE GENOMIC DNA]</scope>
    <source>
        <strain evidence="1">36N120E</strain>
    </source>
</reference>
<dbReference type="InParanoid" id="A0A0V0QZI3"/>
<evidence type="ECO:0000313" key="2">
    <source>
        <dbReference type="Proteomes" id="UP000054937"/>
    </source>
</evidence>
<keyword evidence="2" id="KW-1185">Reference proteome</keyword>
<accession>A0A0V0QZI3</accession>
<dbReference type="EMBL" id="LDAU01000082">
    <property type="protein sequence ID" value="KRX07466.1"/>
    <property type="molecule type" value="Genomic_DNA"/>
</dbReference>
<organism evidence="1 2">
    <name type="scientific">Pseudocohnilembus persalinus</name>
    <name type="common">Ciliate</name>
    <dbReference type="NCBI Taxonomy" id="266149"/>
    <lineage>
        <taxon>Eukaryota</taxon>
        <taxon>Sar</taxon>
        <taxon>Alveolata</taxon>
        <taxon>Ciliophora</taxon>
        <taxon>Intramacronucleata</taxon>
        <taxon>Oligohymenophorea</taxon>
        <taxon>Scuticociliatia</taxon>
        <taxon>Philasterida</taxon>
        <taxon>Pseudocohnilembidae</taxon>
        <taxon>Pseudocohnilembus</taxon>
    </lineage>
</organism>
<gene>
    <name evidence="1" type="ORF">PPERSA_11015</name>
</gene>
<comment type="caution">
    <text evidence="1">The sequence shown here is derived from an EMBL/GenBank/DDBJ whole genome shotgun (WGS) entry which is preliminary data.</text>
</comment>
<sequence>MRNFCQKVNYFQNLLLFDGFLVNEQLQLFDFYGKFYRNLKRENFLPKIEDFKIEVEKFFITLKEREKNQQIIKLLKIIFNDQEKSFFWINKLKMEIFVDIKFLENCAFVLGIGNILQNEIDVNYGKELNYLESLKLYFDFVRNIDIREKI</sequence>
<proteinExistence type="predicted"/>
<protein>
    <submittedName>
        <fullName evidence="1">Uncharacterized protein</fullName>
    </submittedName>
</protein>
<dbReference type="Proteomes" id="UP000054937">
    <property type="component" value="Unassembled WGS sequence"/>
</dbReference>
<dbReference type="AlphaFoldDB" id="A0A0V0QZI3"/>
<evidence type="ECO:0000313" key="1">
    <source>
        <dbReference type="EMBL" id="KRX07466.1"/>
    </source>
</evidence>
<name>A0A0V0QZI3_PSEPJ</name>